<dbReference type="Pfam" id="PF01425">
    <property type="entry name" value="Amidase"/>
    <property type="match status" value="1"/>
</dbReference>
<evidence type="ECO:0000313" key="4">
    <source>
        <dbReference type="Proteomes" id="UP001303160"/>
    </source>
</evidence>
<reference evidence="3" key="2">
    <citation type="submission" date="2023-05" db="EMBL/GenBank/DDBJ databases">
        <authorList>
            <consortium name="Lawrence Berkeley National Laboratory"/>
            <person name="Steindorff A."/>
            <person name="Hensen N."/>
            <person name="Bonometti L."/>
            <person name="Westerberg I."/>
            <person name="Brannstrom I.O."/>
            <person name="Guillou S."/>
            <person name="Cros-Aarteil S."/>
            <person name="Calhoun S."/>
            <person name="Haridas S."/>
            <person name="Kuo A."/>
            <person name="Mondo S."/>
            <person name="Pangilinan J."/>
            <person name="Riley R."/>
            <person name="Labutti K."/>
            <person name="Andreopoulos B."/>
            <person name="Lipzen A."/>
            <person name="Chen C."/>
            <person name="Yanf M."/>
            <person name="Daum C."/>
            <person name="Ng V."/>
            <person name="Clum A."/>
            <person name="Ohm R."/>
            <person name="Martin F."/>
            <person name="Silar P."/>
            <person name="Natvig D."/>
            <person name="Lalanne C."/>
            <person name="Gautier V."/>
            <person name="Ament-Velasquez S.L."/>
            <person name="Kruys A."/>
            <person name="Hutchinson M.I."/>
            <person name="Powell A.J."/>
            <person name="Barry K."/>
            <person name="Miller A.N."/>
            <person name="Grigoriev I.V."/>
            <person name="Debuchy R."/>
            <person name="Gladieux P."/>
            <person name="Thoren M.H."/>
            <person name="Johannesson H."/>
        </authorList>
    </citation>
    <scope>NUCLEOTIDE SEQUENCE</scope>
    <source>
        <strain evidence="3">CBS 315.58</strain>
    </source>
</reference>
<dbReference type="InterPro" id="IPR036928">
    <property type="entry name" value="AS_sf"/>
</dbReference>
<dbReference type="Proteomes" id="UP001303160">
    <property type="component" value="Unassembled WGS sequence"/>
</dbReference>
<dbReference type="AlphaFoldDB" id="A0AAN6XIN6"/>
<dbReference type="Pfam" id="PF26053">
    <property type="entry name" value="DUF8016"/>
    <property type="match status" value="1"/>
</dbReference>
<gene>
    <name evidence="3" type="ORF">QBC40DRAFT_324518</name>
</gene>
<organism evidence="3 4">
    <name type="scientific">Triangularia verruculosa</name>
    <dbReference type="NCBI Taxonomy" id="2587418"/>
    <lineage>
        <taxon>Eukaryota</taxon>
        <taxon>Fungi</taxon>
        <taxon>Dikarya</taxon>
        <taxon>Ascomycota</taxon>
        <taxon>Pezizomycotina</taxon>
        <taxon>Sordariomycetes</taxon>
        <taxon>Sordariomycetidae</taxon>
        <taxon>Sordariales</taxon>
        <taxon>Podosporaceae</taxon>
        <taxon>Triangularia</taxon>
    </lineage>
</organism>
<keyword evidence="4" id="KW-1185">Reference proteome</keyword>
<proteinExistence type="predicted"/>
<dbReference type="SUPFAM" id="SSF75304">
    <property type="entry name" value="Amidase signature (AS) enzymes"/>
    <property type="match status" value="1"/>
</dbReference>
<feature type="domain" description="Amidase" evidence="1">
    <location>
        <begin position="192"/>
        <end position="364"/>
    </location>
</feature>
<sequence>MADALDALLTNVAGLPYHVPAAPLLAPSRSRTVFQSTGNTHGNSTNSSPSWTARPATLFVFNSNRDLTAEQLQSKVNDWLKLDDVFNENFLRRVYFLFPAEPEASEVSDEVEGVLSSWGSSTAHIISLGPQDDAANWRAGPYFASTQGLRQVWRLFLIHTKHLCFLLFQATMMHRGTSGVPVSSRAYYDAPSEDKRLSGIRVVVKDVIDMAGVPTFAGNKAYGALYGAKAKNAACVEKLLDAGAVLLGKVKTVQFASGANGKDWFDYQPPFNPRGDGYQDPGCSSAGSATAASAYDWIDVAIGTDTFGSVIGPASEHGVFGLHSSFGSVSTVGVVPLSKELDTVGFFSKSAQTAAATIRAMAQVNISKRFCSSNITLVYPTDFFADWPPEYLSATDGFIRQLEEFLHTEREHIGIGSSFIEGRVAGGKSMQAYLRNTTAHIQLYDCYRNCLPFLEEYKAKFGKMLFADPYIQYKWKLGRDLTDEEYAVAIRQRDIFKEWILTKILPQGQEGQDFDKILLLPNGYMDPFYSHEYDGRTLEEGAHRKQGFGFKDTTLAVLAGLPVFNIPITQFPYQSSVSRTTEFLPGNIALVGQQGSEVALLKMMARFLSSSKDLRDSVATGSVPFPG</sequence>
<accession>A0AAN6XIN6</accession>
<dbReference type="PANTHER" id="PTHR46310:SF7">
    <property type="entry name" value="AMIDASE 1"/>
    <property type="match status" value="1"/>
</dbReference>
<dbReference type="EMBL" id="MU863908">
    <property type="protein sequence ID" value="KAK4201359.1"/>
    <property type="molecule type" value="Genomic_DNA"/>
</dbReference>
<feature type="domain" description="Scytalone dehydratase-like protein Arp1 N-terminal" evidence="2">
    <location>
        <begin position="46"/>
        <end position="147"/>
    </location>
</feature>
<evidence type="ECO:0000259" key="1">
    <source>
        <dbReference type="Pfam" id="PF01425"/>
    </source>
</evidence>
<name>A0AAN6XIN6_9PEZI</name>
<protein>
    <submittedName>
        <fullName evidence="3">Amidase</fullName>
    </submittedName>
</protein>
<comment type="caution">
    <text evidence="3">The sequence shown here is derived from an EMBL/GenBank/DDBJ whole genome shotgun (WGS) entry which is preliminary data.</text>
</comment>
<dbReference type="InterPro" id="IPR058329">
    <property type="entry name" value="Arp1_N"/>
</dbReference>
<dbReference type="PANTHER" id="PTHR46310">
    <property type="entry name" value="AMIDASE 1"/>
    <property type="match status" value="1"/>
</dbReference>
<evidence type="ECO:0000259" key="2">
    <source>
        <dbReference type="Pfam" id="PF26053"/>
    </source>
</evidence>
<evidence type="ECO:0000313" key="3">
    <source>
        <dbReference type="EMBL" id="KAK4201359.1"/>
    </source>
</evidence>
<dbReference type="Gene3D" id="3.90.1300.10">
    <property type="entry name" value="Amidase signature (AS) domain"/>
    <property type="match status" value="1"/>
</dbReference>
<dbReference type="InterPro" id="IPR023631">
    <property type="entry name" value="Amidase_dom"/>
</dbReference>
<reference evidence="3" key="1">
    <citation type="journal article" date="2023" name="Mol. Phylogenet. Evol.">
        <title>Genome-scale phylogeny and comparative genomics of the fungal order Sordariales.</title>
        <authorList>
            <person name="Hensen N."/>
            <person name="Bonometti L."/>
            <person name="Westerberg I."/>
            <person name="Brannstrom I.O."/>
            <person name="Guillou S."/>
            <person name="Cros-Aarteil S."/>
            <person name="Calhoun S."/>
            <person name="Haridas S."/>
            <person name="Kuo A."/>
            <person name="Mondo S."/>
            <person name="Pangilinan J."/>
            <person name="Riley R."/>
            <person name="LaButti K."/>
            <person name="Andreopoulos B."/>
            <person name="Lipzen A."/>
            <person name="Chen C."/>
            <person name="Yan M."/>
            <person name="Daum C."/>
            <person name="Ng V."/>
            <person name="Clum A."/>
            <person name="Steindorff A."/>
            <person name="Ohm R.A."/>
            <person name="Martin F."/>
            <person name="Silar P."/>
            <person name="Natvig D.O."/>
            <person name="Lalanne C."/>
            <person name="Gautier V."/>
            <person name="Ament-Velasquez S.L."/>
            <person name="Kruys A."/>
            <person name="Hutchinson M.I."/>
            <person name="Powell A.J."/>
            <person name="Barry K."/>
            <person name="Miller A.N."/>
            <person name="Grigoriev I.V."/>
            <person name="Debuchy R."/>
            <person name="Gladieux P."/>
            <person name="Hiltunen Thoren M."/>
            <person name="Johannesson H."/>
        </authorList>
    </citation>
    <scope>NUCLEOTIDE SEQUENCE</scope>
    <source>
        <strain evidence="3">CBS 315.58</strain>
    </source>
</reference>